<dbReference type="Gene3D" id="3.40.50.1820">
    <property type="entry name" value="alpha/beta hydrolase"/>
    <property type="match status" value="1"/>
</dbReference>
<proteinExistence type="evidence at transcript level"/>
<protein>
    <recommendedName>
        <fullName evidence="6">Carboxylic ester hydrolase</fullName>
        <ecNumber evidence="6">3.1.1.-</ecNumber>
    </recommendedName>
</protein>
<evidence type="ECO:0000313" key="8">
    <source>
        <dbReference type="EMBL" id="AQY62762.1"/>
    </source>
</evidence>
<evidence type="ECO:0000256" key="2">
    <source>
        <dbReference type="ARBA" id="ARBA00022487"/>
    </source>
</evidence>
<keyword evidence="5" id="KW-0325">Glycoprotein</keyword>
<organism evidence="8">
    <name type="scientific">Pieris rapae</name>
    <name type="common">Small white butterfly</name>
    <name type="synonym">Artogeia rapae</name>
    <dbReference type="NCBI Taxonomy" id="64459"/>
    <lineage>
        <taxon>Eukaryota</taxon>
        <taxon>Metazoa</taxon>
        <taxon>Ecdysozoa</taxon>
        <taxon>Arthropoda</taxon>
        <taxon>Hexapoda</taxon>
        <taxon>Insecta</taxon>
        <taxon>Pterygota</taxon>
        <taxon>Neoptera</taxon>
        <taxon>Endopterygota</taxon>
        <taxon>Lepidoptera</taxon>
        <taxon>Glossata</taxon>
        <taxon>Ditrysia</taxon>
        <taxon>Papilionoidea</taxon>
        <taxon>Pieridae</taxon>
        <taxon>Pierinae</taxon>
        <taxon>Pieris</taxon>
    </lineage>
</organism>
<feature type="chain" id="PRO_5011828578" description="Carboxylic ester hydrolase" evidence="6">
    <location>
        <begin position="18"/>
        <end position="543"/>
    </location>
</feature>
<dbReference type="InterPro" id="IPR002018">
    <property type="entry name" value="CarbesteraseB"/>
</dbReference>
<dbReference type="EC" id="3.1.1.-" evidence="6"/>
<keyword evidence="3 6" id="KW-0378">Hydrolase</keyword>
<dbReference type="PANTHER" id="PTHR43142">
    <property type="entry name" value="CARBOXYLIC ESTER HYDROLASE"/>
    <property type="match status" value="1"/>
</dbReference>
<feature type="signal peptide" evidence="6">
    <location>
        <begin position="1"/>
        <end position="17"/>
    </location>
</feature>
<dbReference type="PANTHER" id="PTHR43142:SF1">
    <property type="entry name" value="CARBOXYLIC ESTER HYDROLASE"/>
    <property type="match status" value="1"/>
</dbReference>
<keyword evidence="6" id="KW-0732">Signal</keyword>
<dbReference type="GO" id="GO:0052689">
    <property type="term" value="F:carboxylic ester hydrolase activity"/>
    <property type="evidence" value="ECO:0007669"/>
    <property type="project" value="UniProtKB-KW"/>
</dbReference>
<dbReference type="InterPro" id="IPR019826">
    <property type="entry name" value="Carboxylesterase_B_AS"/>
</dbReference>
<evidence type="ECO:0000256" key="1">
    <source>
        <dbReference type="ARBA" id="ARBA00005964"/>
    </source>
</evidence>
<dbReference type="EMBL" id="KY021873">
    <property type="protein sequence ID" value="AQY62762.1"/>
    <property type="molecule type" value="mRNA"/>
</dbReference>
<evidence type="ECO:0000259" key="7">
    <source>
        <dbReference type="Pfam" id="PF00135"/>
    </source>
</evidence>
<evidence type="ECO:0000256" key="5">
    <source>
        <dbReference type="ARBA" id="ARBA00023180"/>
    </source>
</evidence>
<dbReference type="PROSITE" id="PS00122">
    <property type="entry name" value="CARBOXYLESTERASE_B_1"/>
    <property type="match status" value="1"/>
</dbReference>
<dbReference type="InterPro" id="IPR029058">
    <property type="entry name" value="AB_hydrolase_fold"/>
</dbReference>
<feature type="domain" description="Carboxylesterase type B" evidence="7">
    <location>
        <begin position="22"/>
        <end position="523"/>
    </location>
</feature>
<name>A0A1U9X1X9_PIERA</name>
<dbReference type="Pfam" id="PF00135">
    <property type="entry name" value="COesterase"/>
    <property type="match status" value="1"/>
</dbReference>
<reference evidence="8" key="1">
    <citation type="submission" date="2016-10" db="EMBL/GenBank/DDBJ databases">
        <title>Identification of esterase-like genes from the cabbage butterfly, Pieris rapae.</title>
        <authorList>
            <person name="Liu S."/>
        </authorList>
    </citation>
    <scope>NUCLEOTIDE SEQUENCE</scope>
    <source>
        <strain evidence="8">SH</strain>
    </source>
</reference>
<evidence type="ECO:0000256" key="4">
    <source>
        <dbReference type="ARBA" id="ARBA00023157"/>
    </source>
</evidence>
<dbReference type="SUPFAM" id="SSF53474">
    <property type="entry name" value="alpha/beta-Hydrolases"/>
    <property type="match status" value="1"/>
</dbReference>
<accession>A0A1U9X1X9</accession>
<keyword evidence="4" id="KW-1015">Disulfide bond</keyword>
<comment type="similarity">
    <text evidence="1 6">Belongs to the type-B carboxylesterase/lipase family.</text>
</comment>
<evidence type="ECO:0000256" key="3">
    <source>
        <dbReference type="ARBA" id="ARBA00022801"/>
    </source>
</evidence>
<keyword evidence="2" id="KW-0719">Serine esterase</keyword>
<evidence type="ECO:0000256" key="6">
    <source>
        <dbReference type="RuleBase" id="RU361235"/>
    </source>
</evidence>
<dbReference type="AlphaFoldDB" id="A0A1U9X1X9"/>
<sequence>MNFLLICTFSLIIYTQCNVRIDPLVLIDQGLVRGLISSDGSYSSFLGIPYAQVDISNPFGDALPHPGFDDEVYNAHDGTKQCPQSIKTSERGRCSPQSNTSGEETLDCLRLNIYVPTNASSQNPLPVLVWIHGGIYAEGSAGNYGPENLVKQGIIVVTINYRLGPYGFMCLDVPNIAGNQGLKDQYLALRWIRDHIRAFGGNPYNVTIGGHSAGGASVLLHLYSKKEKLYNKVIAQSGVPQNLLYFVETDIYSAIKLASHLGYNATDTQGALVFLSNASHESVSRAAANMELKLRPCKERSFSGIESFIDTDPYTFSNKGKVKDTPILIGQTSKENVGSQANNGDEYYKSDPFYDNIQEYFKLNEEDLLEAAQTVRHFYIGDQPLSSDVASDLESFTSDFIYNHPVDRTVNDLLKEMAYPVYEYEFRYVGDRDIEGAPHCEELKYLFQSDDEIVQPHEQNQLMTKRITKLWSNFVKYGNPTPEDDVIFPVKWTPVSKESRPYMIIDSELKIEHRVNKERMAFWNLFYKAYGQYNKFSKRCIFK</sequence>